<protein>
    <submittedName>
        <fullName evidence="1">Uncharacterized protein</fullName>
    </submittedName>
</protein>
<dbReference type="HOGENOM" id="CLU_3075586_0_0_3"/>
<dbReference type="EMBL" id="CP000828">
    <property type="protein sequence ID" value="ABW26220.1"/>
    <property type="molecule type" value="Genomic_DNA"/>
</dbReference>
<evidence type="ECO:0000313" key="1">
    <source>
        <dbReference type="EMBL" id="ABW26220.1"/>
    </source>
</evidence>
<accession>B0C304</accession>
<proteinExistence type="predicted"/>
<dbReference type="AlphaFoldDB" id="B0C304"/>
<keyword evidence="2" id="KW-1185">Reference proteome</keyword>
<gene>
    <name evidence="1" type="ordered locus">AM1_1183</name>
</gene>
<name>B0C304_ACAM1</name>
<reference evidence="1 2" key="1">
    <citation type="journal article" date="2008" name="Proc. Natl. Acad. Sci. U.S.A.">
        <title>Niche adaptation and genome expansion in the chlorophyll d-producing cyanobacterium Acaryochloris marina.</title>
        <authorList>
            <person name="Swingley W.D."/>
            <person name="Chen M."/>
            <person name="Cheung P.C."/>
            <person name="Conrad A.L."/>
            <person name="Dejesa L.C."/>
            <person name="Hao J."/>
            <person name="Honchak B.M."/>
            <person name="Karbach L.E."/>
            <person name="Kurdoglu A."/>
            <person name="Lahiri S."/>
            <person name="Mastrian S.D."/>
            <person name="Miyashita H."/>
            <person name="Page L."/>
            <person name="Ramakrishna P."/>
            <person name="Satoh S."/>
            <person name="Sattley W.M."/>
            <person name="Shimada Y."/>
            <person name="Taylor H.L."/>
            <person name="Tomo T."/>
            <person name="Tsuchiya T."/>
            <person name="Wang Z.T."/>
            <person name="Raymond J."/>
            <person name="Mimuro M."/>
            <person name="Blankenship R.E."/>
            <person name="Touchman J.W."/>
        </authorList>
    </citation>
    <scope>NUCLEOTIDE SEQUENCE [LARGE SCALE GENOMIC DNA]</scope>
    <source>
        <strain evidence="2">MBIC 11017</strain>
    </source>
</reference>
<evidence type="ECO:0000313" key="2">
    <source>
        <dbReference type="Proteomes" id="UP000000268"/>
    </source>
</evidence>
<dbReference type="KEGG" id="amr:AM1_1183"/>
<organism evidence="1 2">
    <name type="scientific">Acaryochloris marina (strain MBIC 11017)</name>
    <dbReference type="NCBI Taxonomy" id="329726"/>
    <lineage>
        <taxon>Bacteria</taxon>
        <taxon>Bacillati</taxon>
        <taxon>Cyanobacteriota</taxon>
        <taxon>Cyanophyceae</taxon>
        <taxon>Acaryochloridales</taxon>
        <taxon>Acaryochloridaceae</taxon>
        <taxon>Acaryochloris</taxon>
    </lineage>
</organism>
<dbReference type="RefSeq" id="WP_012161769.1">
    <property type="nucleotide sequence ID" value="NC_009925.1"/>
</dbReference>
<dbReference type="Proteomes" id="UP000000268">
    <property type="component" value="Chromosome"/>
</dbReference>
<dbReference type="STRING" id="329726.AM1_1183"/>
<sequence length="52" mass="5738">MSMKKAWTSPKLEIHGAIEELTQVSMDDLQKMGPYTLPDQAYDLLASLGGLN</sequence>